<organism evidence="3 4">
    <name type="scientific">Hydnum rufescens UP504</name>
    <dbReference type="NCBI Taxonomy" id="1448309"/>
    <lineage>
        <taxon>Eukaryota</taxon>
        <taxon>Fungi</taxon>
        <taxon>Dikarya</taxon>
        <taxon>Basidiomycota</taxon>
        <taxon>Agaricomycotina</taxon>
        <taxon>Agaricomycetes</taxon>
        <taxon>Cantharellales</taxon>
        <taxon>Hydnaceae</taxon>
        <taxon>Hydnum</taxon>
    </lineage>
</organism>
<evidence type="ECO:0000256" key="1">
    <source>
        <dbReference type="SAM" id="MobiDB-lite"/>
    </source>
</evidence>
<evidence type="ECO:0000313" key="4">
    <source>
        <dbReference type="Proteomes" id="UP000886523"/>
    </source>
</evidence>
<protein>
    <recommendedName>
        <fullName evidence="2">Transcription factor TFIID subunit 8 C-terminal domain-containing protein</fullName>
    </recommendedName>
</protein>
<keyword evidence="4" id="KW-1185">Reference proteome</keyword>
<dbReference type="CDD" id="cd08049">
    <property type="entry name" value="TAF8"/>
    <property type="match status" value="1"/>
</dbReference>
<dbReference type="Proteomes" id="UP000886523">
    <property type="component" value="Unassembled WGS sequence"/>
</dbReference>
<dbReference type="Pfam" id="PF10406">
    <property type="entry name" value="TAF8_C"/>
    <property type="match status" value="1"/>
</dbReference>
<dbReference type="InterPro" id="IPR019473">
    <property type="entry name" value="TFIID_su8_C"/>
</dbReference>
<proteinExistence type="predicted"/>
<gene>
    <name evidence="3" type="ORF">BS47DRAFT_1337388</name>
</gene>
<evidence type="ECO:0000259" key="2">
    <source>
        <dbReference type="Pfam" id="PF10406"/>
    </source>
</evidence>
<feature type="compositionally biased region" description="Low complexity" evidence="1">
    <location>
        <begin position="131"/>
        <end position="144"/>
    </location>
</feature>
<accession>A0A9P6B846</accession>
<name>A0A9P6B846_9AGAM</name>
<feature type="compositionally biased region" description="Pro residues" evidence="1">
    <location>
        <begin position="66"/>
        <end position="77"/>
    </location>
</feature>
<dbReference type="AlphaFoldDB" id="A0A9P6B846"/>
<dbReference type="EMBL" id="MU128919">
    <property type="protein sequence ID" value="KAF9519167.1"/>
    <property type="molecule type" value="Genomic_DNA"/>
</dbReference>
<feature type="domain" description="Transcription factor TFIID subunit 8 C-terminal" evidence="2">
    <location>
        <begin position="161"/>
        <end position="207"/>
    </location>
</feature>
<sequence length="266" mass="28800">MERNVLLYVMQMYSLARDYAYVSNRAAPNTQDLLQACTDSGVDIKEFKRLARKKRSTGAASALPTLVPPLPPLPAPSFLPSDSSDDEGGEADTSKTKSKSTSKAIINGGPSKAKADTKTTGDSANNEDSTNHNGNPKSSSSSNKAGKKLNDAALPKTLSNIPKHLPSLPPKHTYLRTAPPPLLTRTLASLEEKFQTSMLVQESLRTLVAGTEETVPEPMLLPNGYTILQQDGKPPPTLEETGMGGLINFERSERTINGTKRKRWRV</sequence>
<evidence type="ECO:0000313" key="3">
    <source>
        <dbReference type="EMBL" id="KAF9519167.1"/>
    </source>
</evidence>
<reference evidence="3" key="1">
    <citation type="journal article" date="2020" name="Nat. Commun.">
        <title>Large-scale genome sequencing of mycorrhizal fungi provides insights into the early evolution of symbiotic traits.</title>
        <authorList>
            <person name="Miyauchi S."/>
            <person name="Kiss E."/>
            <person name="Kuo A."/>
            <person name="Drula E."/>
            <person name="Kohler A."/>
            <person name="Sanchez-Garcia M."/>
            <person name="Morin E."/>
            <person name="Andreopoulos B."/>
            <person name="Barry K.W."/>
            <person name="Bonito G."/>
            <person name="Buee M."/>
            <person name="Carver A."/>
            <person name="Chen C."/>
            <person name="Cichocki N."/>
            <person name="Clum A."/>
            <person name="Culley D."/>
            <person name="Crous P.W."/>
            <person name="Fauchery L."/>
            <person name="Girlanda M."/>
            <person name="Hayes R.D."/>
            <person name="Keri Z."/>
            <person name="LaButti K."/>
            <person name="Lipzen A."/>
            <person name="Lombard V."/>
            <person name="Magnuson J."/>
            <person name="Maillard F."/>
            <person name="Murat C."/>
            <person name="Nolan M."/>
            <person name="Ohm R.A."/>
            <person name="Pangilinan J."/>
            <person name="Pereira M.F."/>
            <person name="Perotto S."/>
            <person name="Peter M."/>
            <person name="Pfister S."/>
            <person name="Riley R."/>
            <person name="Sitrit Y."/>
            <person name="Stielow J.B."/>
            <person name="Szollosi G."/>
            <person name="Zifcakova L."/>
            <person name="Stursova M."/>
            <person name="Spatafora J.W."/>
            <person name="Tedersoo L."/>
            <person name="Vaario L.M."/>
            <person name="Yamada A."/>
            <person name="Yan M."/>
            <person name="Wang P."/>
            <person name="Xu J."/>
            <person name="Bruns T."/>
            <person name="Baldrian P."/>
            <person name="Vilgalys R."/>
            <person name="Dunand C."/>
            <person name="Henrissat B."/>
            <person name="Grigoriev I.V."/>
            <person name="Hibbett D."/>
            <person name="Nagy L.G."/>
            <person name="Martin F.M."/>
        </authorList>
    </citation>
    <scope>NUCLEOTIDE SEQUENCE</scope>
    <source>
        <strain evidence="3">UP504</strain>
    </source>
</reference>
<dbReference type="OrthoDB" id="2193813at2759"/>
<feature type="region of interest" description="Disordered" evidence="1">
    <location>
        <begin position="54"/>
        <end position="147"/>
    </location>
</feature>
<comment type="caution">
    <text evidence="3">The sequence shown here is derived from an EMBL/GenBank/DDBJ whole genome shotgun (WGS) entry which is preliminary data.</text>
</comment>